<gene>
    <name evidence="2" type="ORF">GMD30_08470</name>
</gene>
<protein>
    <submittedName>
        <fullName evidence="2">Uncharacterized protein</fullName>
    </submittedName>
</protein>
<organism evidence="2 3">
    <name type="scientific">Roseburia faecis</name>
    <dbReference type="NCBI Taxonomy" id="301302"/>
    <lineage>
        <taxon>Bacteria</taxon>
        <taxon>Bacillati</taxon>
        <taxon>Bacillota</taxon>
        <taxon>Clostridia</taxon>
        <taxon>Lachnospirales</taxon>
        <taxon>Lachnospiraceae</taxon>
        <taxon>Roseburia</taxon>
    </lineage>
</organism>
<dbReference type="EMBL" id="WNAL01000014">
    <property type="protein sequence ID" value="MTR81741.1"/>
    <property type="molecule type" value="Genomic_DNA"/>
</dbReference>
<feature type="chain" id="PRO_5039437652" evidence="1">
    <location>
        <begin position="27"/>
        <end position="132"/>
    </location>
</feature>
<name>A0A844KNE6_9FIRM</name>
<proteinExistence type="predicted"/>
<sequence>MKVTNRKRTVIVILIMAMLITLVPTANVSAESIACLTEDPNADLYPFPLDMKVLSKYLYGSEENTKGKVYATYGRAIPKEWVPREMPQSLKNYGVKAHAVVHTQTAKVYFYPGETSVNYHKKRIEELSQTAQ</sequence>
<reference evidence="2 3" key="1">
    <citation type="journal article" date="2019" name="Nat. Med.">
        <title>A library of human gut bacterial isolates paired with longitudinal multiomics data enables mechanistic microbiome research.</title>
        <authorList>
            <person name="Poyet M."/>
            <person name="Groussin M."/>
            <person name="Gibbons S.M."/>
            <person name="Avila-Pacheco J."/>
            <person name="Jiang X."/>
            <person name="Kearney S.M."/>
            <person name="Perrotta A.R."/>
            <person name="Berdy B."/>
            <person name="Zhao S."/>
            <person name="Lieberman T.D."/>
            <person name="Swanson P.K."/>
            <person name="Smith M."/>
            <person name="Roesemann S."/>
            <person name="Alexander J.E."/>
            <person name="Rich S.A."/>
            <person name="Livny J."/>
            <person name="Vlamakis H."/>
            <person name="Clish C."/>
            <person name="Bullock K."/>
            <person name="Deik A."/>
            <person name="Scott J."/>
            <person name="Pierce K.A."/>
            <person name="Xavier R.J."/>
            <person name="Alm E.J."/>
        </authorList>
    </citation>
    <scope>NUCLEOTIDE SEQUENCE [LARGE SCALE GENOMIC DNA]</scope>
    <source>
        <strain evidence="2 3">BIOML-A1</strain>
    </source>
</reference>
<comment type="caution">
    <text evidence="2">The sequence shown here is derived from an EMBL/GenBank/DDBJ whole genome shotgun (WGS) entry which is preliminary data.</text>
</comment>
<keyword evidence="1" id="KW-0732">Signal</keyword>
<accession>A0A844KNE6</accession>
<evidence type="ECO:0000313" key="2">
    <source>
        <dbReference type="EMBL" id="MTR81741.1"/>
    </source>
</evidence>
<evidence type="ECO:0000313" key="3">
    <source>
        <dbReference type="Proteomes" id="UP000446657"/>
    </source>
</evidence>
<dbReference type="RefSeq" id="WP_155176542.1">
    <property type="nucleotide sequence ID" value="NZ_JBCOAS010000100.1"/>
</dbReference>
<dbReference type="AlphaFoldDB" id="A0A844KNE6"/>
<feature type="signal peptide" evidence="1">
    <location>
        <begin position="1"/>
        <end position="26"/>
    </location>
</feature>
<dbReference type="Proteomes" id="UP000446657">
    <property type="component" value="Unassembled WGS sequence"/>
</dbReference>
<evidence type="ECO:0000256" key="1">
    <source>
        <dbReference type="SAM" id="SignalP"/>
    </source>
</evidence>